<accession>A0ABR4KRS2</accession>
<evidence type="ECO:0000256" key="1">
    <source>
        <dbReference type="ARBA" id="ARBA00022679"/>
    </source>
</evidence>
<protein>
    <recommendedName>
        <fullName evidence="4">UBC core domain-containing protein</fullName>
    </recommendedName>
</protein>
<feature type="region of interest" description="Disordered" evidence="3">
    <location>
        <begin position="664"/>
        <end position="697"/>
    </location>
</feature>
<organism evidence="5 6">
    <name type="scientific">Aspergillus pseudoustus</name>
    <dbReference type="NCBI Taxonomy" id="1810923"/>
    <lineage>
        <taxon>Eukaryota</taxon>
        <taxon>Fungi</taxon>
        <taxon>Dikarya</taxon>
        <taxon>Ascomycota</taxon>
        <taxon>Pezizomycotina</taxon>
        <taxon>Eurotiomycetes</taxon>
        <taxon>Eurotiomycetidae</taxon>
        <taxon>Eurotiales</taxon>
        <taxon>Aspergillaceae</taxon>
        <taxon>Aspergillus</taxon>
        <taxon>Aspergillus subgen. Nidulantes</taxon>
    </lineage>
</organism>
<sequence>MDSESSITTSHVRQGNDEKFDLGDACCLNSDPSRVGYVFRTPYDVDEYEPLAGLPIFRLTNVPENDLMSFMATGVPPKGYVFVWFYPHGYSLVREDDLKLIDRPFMLGMGIKRHSDDTITGMIISSTSKCTLEPIVFQPVDPMSGEYYPLKFTQKLFGDRDDFLTPEDPGDTAVSPSLLLDIPHTELTGYEEFAEDDFIVYRQKLGVIREIEHDAVLLLPDSTVVSPLSPTALELPLCADTQVAISMPETKGRELENGRYVRTMYTEDIQPGQSVLIDPSNLCRSQLSSQYQGKSIQAYILSTPIEGLHIDWLCPNVFSSKVQECGPSSEVLRLSTLQGHAVKCNFARSPGQHSPSLGYEAVPAIGERVRFCDPVDAAAKYPGYRHLPPHQTFGHDLNIFRIASTKTEVMVRWQDGSCTMETTISLRRFDAPEDHLWPGKYVALKDGIRTTNESAPSPTRGHLRETLYVPKVGVIQAVDNLEQIASVRWFRNSGIELTHGGSTLNPCSSLGQLEDLITKVSVYELATFPALNKSLNDLVILAPASVDHSAMSPAPVQEGAGRTKYSPPGTFSSYANYLQSIKSAMVESEWFKRTTTIRPPPLRRRYSIQNDEQAPYLDFTGKIVAMDPNGEITVRLPGHRNCNDIQVPLERIMMVISSDGLISTSQYNDNSDESSTGSEWDTEDESAGSVDSDELTVPHRPTEIGISKQSELIMTGVSGITPDSPRLSCERLPIVGELSTPIIRFPMPTCCPPNFTVLEGLPPSDHYFISRNHSESSAPRMKRIQKEFEVLKTALPSGIFVRTWESRMDLLRVMMIGPEGTPYEHSPFVIDLGFTPNFPSQPPLAFFQSWTDGQGRINPNLYEDGKICLSILGTWPTQNPEETWIPGRSTVLQILVSIMGLVLVKAPFYNEAGYEALAADDNKRVESSQYTEKAFLMTRRFILHALERPVRGLEDVLMWHYLPDPSSTRPHLLCRAIKEALEMIDHQSRTASDGSCHEAGASVFLPRLSLGAVVMLKKHVAALQKVQMDIQTSKCL</sequence>
<keyword evidence="1" id="KW-0808">Transferase</keyword>
<dbReference type="SUPFAM" id="SSF54495">
    <property type="entry name" value="UBC-like"/>
    <property type="match status" value="1"/>
</dbReference>
<dbReference type="PANTHER" id="PTHR46116:SF15">
    <property type="entry name" value="(E3-INDEPENDENT) E2 UBIQUITIN-CONJUGATING ENZYME"/>
    <property type="match status" value="1"/>
</dbReference>
<dbReference type="InterPro" id="IPR000608">
    <property type="entry name" value="UBC"/>
</dbReference>
<dbReference type="SMART" id="SM00212">
    <property type="entry name" value="UBCc"/>
    <property type="match status" value="1"/>
</dbReference>
<dbReference type="Pfam" id="PF00179">
    <property type="entry name" value="UQ_con"/>
    <property type="match status" value="1"/>
</dbReference>
<keyword evidence="2" id="KW-0833">Ubl conjugation pathway</keyword>
<feature type="compositionally biased region" description="Polar residues" evidence="3">
    <location>
        <begin position="664"/>
        <end position="679"/>
    </location>
</feature>
<evidence type="ECO:0000313" key="6">
    <source>
        <dbReference type="Proteomes" id="UP001610446"/>
    </source>
</evidence>
<proteinExistence type="predicted"/>
<dbReference type="Gene3D" id="3.10.110.10">
    <property type="entry name" value="Ubiquitin Conjugating Enzyme"/>
    <property type="match status" value="1"/>
</dbReference>
<keyword evidence="6" id="KW-1185">Reference proteome</keyword>
<dbReference type="EMBL" id="JBFXLU010000012">
    <property type="protein sequence ID" value="KAL2854976.1"/>
    <property type="molecule type" value="Genomic_DNA"/>
</dbReference>
<evidence type="ECO:0000259" key="4">
    <source>
        <dbReference type="PROSITE" id="PS50127"/>
    </source>
</evidence>
<name>A0ABR4KRS2_9EURO</name>
<feature type="compositionally biased region" description="Acidic residues" evidence="3">
    <location>
        <begin position="680"/>
        <end position="694"/>
    </location>
</feature>
<feature type="domain" description="UBC core" evidence="4">
    <location>
        <begin position="779"/>
        <end position="943"/>
    </location>
</feature>
<dbReference type="Proteomes" id="UP001610446">
    <property type="component" value="Unassembled WGS sequence"/>
</dbReference>
<comment type="caution">
    <text evidence="5">The sequence shown here is derived from an EMBL/GenBank/DDBJ whole genome shotgun (WGS) entry which is preliminary data.</text>
</comment>
<evidence type="ECO:0000313" key="5">
    <source>
        <dbReference type="EMBL" id="KAL2854976.1"/>
    </source>
</evidence>
<reference evidence="5 6" key="1">
    <citation type="submission" date="2024-07" db="EMBL/GenBank/DDBJ databases">
        <title>Section-level genome sequencing and comparative genomics of Aspergillus sections Usti and Cavernicolus.</title>
        <authorList>
            <consortium name="Lawrence Berkeley National Laboratory"/>
            <person name="Nybo J.L."/>
            <person name="Vesth T.C."/>
            <person name="Theobald S."/>
            <person name="Frisvad J.C."/>
            <person name="Larsen T.O."/>
            <person name="Kjaerboelling I."/>
            <person name="Rothschild-Mancinelli K."/>
            <person name="Lyhne E.K."/>
            <person name="Kogle M.E."/>
            <person name="Barry K."/>
            <person name="Clum A."/>
            <person name="Na H."/>
            <person name="Ledsgaard L."/>
            <person name="Lin J."/>
            <person name="Lipzen A."/>
            <person name="Kuo A."/>
            <person name="Riley R."/>
            <person name="Mondo S."/>
            <person name="Labutti K."/>
            <person name="Haridas S."/>
            <person name="Pangalinan J."/>
            <person name="Salamov A.A."/>
            <person name="Simmons B.A."/>
            <person name="Magnuson J.K."/>
            <person name="Chen J."/>
            <person name="Drula E."/>
            <person name="Henrissat B."/>
            <person name="Wiebenga A."/>
            <person name="Lubbers R.J."/>
            <person name="Gomes A.C."/>
            <person name="Makela M.R."/>
            <person name="Stajich J."/>
            <person name="Grigoriev I.V."/>
            <person name="Mortensen U.H."/>
            <person name="De Vries R.P."/>
            <person name="Baker S.E."/>
            <person name="Andersen M.R."/>
        </authorList>
    </citation>
    <scope>NUCLEOTIDE SEQUENCE [LARGE SCALE GENOMIC DNA]</scope>
    <source>
        <strain evidence="5 6">CBS 123904</strain>
    </source>
</reference>
<dbReference type="InterPro" id="IPR016135">
    <property type="entry name" value="UBQ-conjugating_enzyme/RWD"/>
</dbReference>
<dbReference type="PROSITE" id="PS50127">
    <property type="entry name" value="UBC_2"/>
    <property type="match status" value="1"/>
</dbReference>
<dbReference type="CDD" id="cd23837">
    <property type="entry name" value="UBCc_UBE2O"/>
    <property type="match status" value="1"/>
</dbReference>
<dbReference type="PANTHER" id="PTHR46116">
    <property type="entry name" value="(E3-INDEPENDENT) E2 UBIQUITIN-CONJUGATING ENZYME"/>
    <property type="match status" value="1"/>
</dbReference>
<evidence type="ECO:0000256" key="3">
    <source>
        <dbReference type="SAM" id="MobiDB-lite"/>
    </source>
</evidence>
<evidence type="ECO:0000256" key="2">
    <source>
        <dbReference type="ARBA" id="ARBA00022786"/>
    </source>
</evidence>
<gene>
    <name evidence="5" type="ORF">BJY01DRAFT_204712</name>
</gene>